<organism evidence="1 2">
    <name type="scientific">Nezara viridula</name>
    <name type="common">Southern green stink bug</name>
    <name type="synonym">Cimex viridulus</name>
    <dbReference type="NCBI Taxonomy" id="85310"/>
    <lineage>
        <taxon>Eukaryota</taxon>
        <taxon>Metazoa</taxon>
        <taxon>Ecdysozoa</taxon>
        <taxon>Arthropoda</taxon>
        <taxon>Hexapoda</taxon>
        <taxon>Insecta</taxon>
        <taxon>Pterygota</taxon>
        <taxon>Neoptera</taxon>
        <taxon>Paraneoptera</taxon>
        <taxon>Hemiptera</taxon>
        <taxon>Heteroptera</taxon>
        <taxon>Panheteroptera</taxon>
        <taxon>Pentatomomorpha</taxon>
        <taxon>Pentatomoidea</taxon>
        <taxon>Pentatomidae</taxon>
        <taxon>Pentatominae</taxon>
        <taxon>Nezara</taxon>
    </lineage>
</organism>
<accession>A0A9P0E0F2</accession>
<reference evidence="1" key="1">
    <citation type="submission" date="2022-01" db="EMBL/GenBank/DDBJ databases">
        <authorList>
            <person name="King R."/>
        </authorList>
    </citation>
    <scope>NUCLEOTIDE SEQUENCE</scope>
</reference>
<keyword evidence="2" id="KW-1185">Reference proteome</keyword>
<sequence>MAWSRNMDAGDQNVKKITGASWSSPKILDENIYTTRRLVIHQLRRIIAVSRDPSYGWITGRKKNGLSETGRRVHCYLRNLGSGGPVLEHPQVAGSSGVWANSFRGSNVTAGVLHCLADNSILLLSDSSHVLLPSVTTKMKNEMLLEFS</sequence>
<evidence type="ECO:0000313" key="2">
    <source>
        <dbReference type="Proteomes" id="UP001152798"/>
    </source>
</evidence>
<gene>
    <name evidence="1" type="ORF">NEZAVI_LOCUS2482</name>
</gene>
<dbReference type="Proteomes" id="UP001152798">
    <property type="component" value="Chromosome 1"/>
</dbReference>
<dbReference type="EMBL" id="OV725077">
    <property type="protein sequence ID" value="CAH1391464.1"/>
    <property type="molecule type" value="Genomic_DNA"/>
</dbReference>
<protein>
    <submittedName>
        <fullName evidence="1">Uncharacterized protein</fullName>
    </submittedName>
</protein>
<proteinExistence type="predicted"/>
<dbReference type="AlphaFoldDB" id="A0A9P0E0F2"/>
<evidence type="ECO:0000313" key="1">
    <source>
        <dbReference type="EMBL" id="CAH1391464.1"/>
    </source>
</evidence>
<name>A0A9P0E0F2_NEZVI</name>